<dbReference type="AlphaFoldDB" id="A0AAE0BDT5"/>
<protein>
    <submittedName>
        <fullName evidence="1">Uncharacterized protein</fullName>
    </submittedName>
</protein>
<sequence length="240" mass="27784">MDIRSYFKPCATQDHKIDAEATLSRDLLHKSKELDSGDQEQEGEVTSKYMDVSQDAGQVEMPVALVIKKPYRLTAGSNNRFARRKVLKAMFCSKVFEEAMDKAGVRWVTRLPAATKLEGKEATTNNKYLHFNMNKVNVNVESYREFNAWIFDCPSLQHKLDFVHVAAYQKASKSELEQPGRALDERFLRAEEHAANVKSEVDQHCCDQQKREAILKKLELLFQTQDNHERLRKVAIEKYW</sequence>
<dbReference type="EMBL" id="LGRX02035483">
    <property type="protein sequence ID" value="KAK3234572.1"/>
    <property type="molecule type" value="Genomic_DNA"/>
</dbReference>
<accession>A0AAE0BDT5</accession>
<evidence type="ECO:0000313" key="2">
    <source>
        <dbReference type="Proteomes" id="UP001190700"/>
    </source>
</evidence>
<comment type="caution">
    <text evidence="1">The sequence shown here is derived from an EMBL/GenBank/DDBJ whole genome shotgun (WGS) entry which is preliminary data.</text>
</comment>
<organism evidence="1 2">
    <name type="scientific">Cymbomonas tetramitiformis</name>
    <dbReference type="NCBI Taxonomy" id="36881"/>
    <lineage>
        <taxon>Eukaryota</taxon>
        <taxon>Viridiplantae</taxon>
        <taxon>Chlorophyta</taxon>
        <taxon>Pyramimonadophyceae</taxon>
        <taxon>Pyramimonadales</taxon>
        <taxon>Pyramimonadaceae</taxon>
        <taxon>Cymbomonas</taxon>
    </lineage>
</organism>
<reference evidence="1 2" key="1">
    <citation type="journal article" date="2015" name="Genome Biol. Evol.">
        <title>Comparative Genomics of a Bacterivorous Green Alga Reveals Evolutionary Causalities and Consequences of Phago-Mixotrophic Mode of Nutrition.</title>
        <authorList>
            <person name="Burns J.A."/>
            <person name="Paasch A."/>
            <person name="Narechania A."/>
            <person name="Kim E."/>
        </authorList>
    </citation>
    <scope>NUCLEOTIDE SEQUENCE [LARGE SCALE GENOMIC DNA]</scope>
    <source>
        <strain evidence="1 2">PLY_AMNH</strain>
    </source>
</reference>
<gene>
    <name evidence="1" type="ORF">CYMTET_55123</name>
</gene>
<name>A0AAE0BDT5_9CHLO</name>
<proteinExistence type="predicted"/>
<dbReference type="Proteomes" id="UP001190700">
    <property type="component" value="Unassembled WGS sequence"/>
</dbReference>
<evidence type="ECO:0000313" key="1">
    <source>
        <dbReference type="EMBL" id="KAK3234572.1"/>
    </source>
</evidence>
<keyword evidence="2" id="KW-1185">Reference proteome</keyword>